<dbReference type="OrthoDB" id="9809583at2"/>
<dbReference type="InterPro" id="IPR013320">
    <property type="entry name" value="ConA-like_dom_sf"/>
</dbReference>
<reference evidence="5" key="1">
    <citation type="submission" date="2017-09" db="EMBL/GenBank/DDBJ databases">
        <title>Luteimonas liuhanmingii sp.nov., isolated from the intestinal contents of Tibetan Plateau Pika in Yushu, Qinghai Province, China.</title>
        <authorList>
            <person name="Gui Z."/>
        </authorList>
    </citation>
    <scope>NUCLEOTIDE SEQUENCE [LARGE SCALE GENOMIC DNA]</scope>
    <source>
        <strain evidence="5">100111</strain>
    </source>
</reference>
<dbReference type="EMBL" id="CP023406">
    <property type="protein sequence ID" value="ATD67832.1"/>
    <property type="molecule type" value="Genomic_DNA"/>
</dbReference>
<gene>
    <name evidence="4" type="ORF">CNR27_10670</name>
</gene>
<accession>A0A290XFB2</accession>
<sequence length="453" mass="49660">MDRMIRIALPLVACVGLAALATPAAAQAQTPVWEENFEGTSIDGNTWTYDVGTGCQIGICGWGNSELQYYTSRPENARIENGNLVIEARRENFEGSPFTSARLKTEGRVHFKYGTLEARIKTPEAGNGVWPAYWLLGAVGVWPDRGEIDIMEIGNVDGIAAGMANRLVGGAVHWNYGGGHASHADYADFPSDLHDDYRTYRMTWDPQFIRVSVDGLQYFEMAISDIEGASLHEFHAPHVLLLNLAVGGSYTGIFDPNGITAPLPGRMLVDWIRLYQDHPDSELHIGGNNATPPGRFGIYSEQSGLAGALDFGSNADLFVWNNLSPIAGAPFEGNEAMAFRASAGQWFGLGILTDYRNMSAYAGGALKFHMRTTTPATFKIGINTSFGDSWVDFTANGPNYGLVRDGQWHEVTIPFSAFYDLDLHAVKQMFMVVADPPAQDVEFFIDNVYYQSP</sequence>
<evidence type="ECO:0000313" key="4">
    <source>
        <dbReference type="EMBL" id="ATD67832.1"/>
    </source>
</evidence>
<dbReference type="GO" id="GO:0004553">
    <property type="term" value="F:hydrolase activity, hydrolyzing O-glycosyl compounds"/>
    <property type="evidence" value="ECO:0007669"/>
    <property type="project" value="InterPro"/>
</dbReference>
<evidence type="ECO:0000313" key="5">
    <source>
        <dbReference type="Proteomes" id="UP000218968"/>
    </source>
</evidence>
<dbReference type="InterPro" id="IPR008979">
    <property type="entry name" value="Galactose-bd-like_sf"/>
</dbReference>
<dbReference type="Gene3D" id="2.60.120.200">
    <property type="match status" value="1"/>
</dbReference>
<proteinExistence type="inferred from homology"/>
<feature type="signal peptide" evidence="2">
    <location>
        <begin position="1"/>
        <end position="28"/>
    </location>
</feature>
<dbReference type="CDD" id="cd08023">
    <property type="entry name" value="GH16_laminarinase_like"/>
    <property type="match status" value="1"/>
</dbReference>
<feature type="domain" description="GH16" evidence="3">
    <location>
        <begin position="25"/>
        <end position="280"/>
    </location>
</feature>
<evidence type="ECO:0000259" key="3">
    <source>
        <dbReference type="PROSITE" id="PS51762"/>
    </source>
</evidence>
<evidence type="ECO:0000256" key="1">
    <source>
        <dbReference type="ARBA" id="ARBA00006865"/>
    </source>
</evidence>
<dbReference type="InterPro" id="IPR050546">
    <property type="entry name" value="Glycosyl_Hydrlase_16"/>
</dbReference>
<dbReference type="PANTHER" id="PTHR10963">
    <property type="entry name" value="GLYCOSYL HYDROLASE-RELATED"/>
    <property type="match status" value="1"/>
</dbReference>
<dbReference type="Pfam" id="PF00722">
    <property type="entry name" value="Glyco_hydro_16"/>
    <property type="match status" value="1"/>
</dbReference>
<dbReference type="SUPFAM" id="SSF49899">
    <property type="entry name" value="Concanavalin A-like lectins/glucanases"/>
    <property type="match status" value="1"/>
</dbReference>
<dbReference type="SUPFAM" id="SSF49785">
    <property type="entry name" value="Galactose-binding domain-like"/>
    <property type="match status" value="1"/>
</dbReference>
<name>A0A290XFB2_9GAMM</name>
<dbReference type="KEGG" id="lum:CNR27_10670"/>
<protein>
    <submittedName>
        <fullName evidence="4">1,3-beta-glucanase</fullName>
    </submittedName>
</protein>
<dbReference type="Gene3D" id="2.60.120.430">
    <property type="entry name" value="Galactose-binding lectin"/>
    <property type="match status" value="1"/>
</dbReference>
<dbReference type="PANTHER" id="PTHR10963:SF55">
    <property type="entry name" value="GLYCOSIDE HYDROLASE FAMILY 16 PROTEIN"/>
    <property type="match status" value="1"/>
</dbReference>
<feature type="chain" id="PRO_5012471227" evidence="2">
    <location>
        <begin position="29"/>
        <end position="453"/>
    </location>
</feature>
<dbReference type="AlphaFoldDB" id="A0A290XFB2"/>
<comment type="similarity">
    <text evidence="1">Belongs to the glycosyl hydrolase 16 family.</text>
</comment>
<keyword evidence="5" id="KW-1185">Reference proteome</keyword>
<keyword evidence="2" id="KW-0732">Signal</keyword>
<organism evidence="4 5">
    <name type="scientific">Luteimonas chenhongjianii</name>
    <dbReference type="NCBI Taxonomy" id="2006110"/>
    <lineage>
        <taxon>Bacteria</taxon>
        <taxon>Pseudomonadati</taxon>
        <taxon>Pseudomonadota</taxon>
        <taxon>Gammaproteobacteria</taxon>
        <taxon>Lysobacterales</taxon>
        <taxon>Lysobacteraceae</taxon>
        <taxon>Luteimonas</taxon>
    </lineage>
</organism>
<evidence type="ECO:0000256" key="2">
    <source>
        <dbReference type="SAM" id="SignalP"/>
    </source>
</evidence>
<dbReference type="InterPro" id="IPR000757">
    <property type="entry name" value="Beta-glucanase-like"/>
</dbReference>
<dbReference type="Proteomes" id="UP000218968">
    <property type="component" value="Chromosome"/>
</dbReference>
<dbReference type="PROSITE" id="PS51762">
    <property type="entry name" value="GH16_2"/>
    <property type="match status" value="1"/>
</dbReference>
<dbReference type="GO" id="GO:0005975">
    <property type="term" value="P:carbohydrate metabolic process"/>
    <property type="evidence" value="ECO:0007669"/>
    <property type="project" value="InterPro"/>
</dbReference>